<dbReference type="OrthoDB" id="10050372at2759"/>
<keyword evidence="7" id="KW-0175">Coiled coil</keyword>
<proteinExistence type="inferred from homology"/>
<dbReference type="PANTHER" id="PTHR14582:SF1">
    <property type="entry name" value="CENTROMERE PROTEIN O"/>
    <property type="match status" value="1"/>
</dbReference>
<evidence type="ECO:0000256" key="7">
    <source>
        <dbReference type="SAM" id="Coils"/>
    </source>
</evidence>
<dbReference type="AlphaFoldDB" id="A0A367K4D1"/>
<evidence type="ECO:0000313" key="9">
    <source>
        <dbReference type="Proteomes" id="UP000252139"/>
    </source>
</evidence>
<comment type="subcellular location">
    <subcellularLocation>
        <location evidence="2">Chromosome</location>
        <location evidence="2">Centromere</location>
    </subcellularLocation>
    <subcellularLocation>
        <location evidence="1">Nucleus</location>
    </subcellularLocation>
</comment>
<evidence type="ECO:0000256" key="3">
    <source>
        <dbReference type="ARBA" id="ARBA00007321"/>
    </source>
</evidence>
<dbReference type="STRING" id="86630.A0A367K4D1"/>
<keyword evidence="4" id="KW-0158">Chromosome</keyword>
<dbReference type="Pfam" id="PF09496">
    <property type="entry name" value="CENP-O"/>
    <property type="match status" value="1"/>
</dbReference>
<evidence type="ECO:0000313" key="8">
    <source>
        <dbReference type="EMBL" id="RCH97020.1"/>
    </source>
</evidence>
<dbReference type="CDD" id="cd23835">
    <property type="entry name" value="DRWD-N_CENP-O"/>
    <property type="match status" value="1"/>
</dbReference>
<evidence type="ECO:0000256" key="4">
    <source>
        <dbReference type="ARBA" id="ARBA00022454"/>
    </source>
</evidence>
<evidence type="ECO:0000256" key="1">
    <source>
        <dbReference type="ARBA" id="ARBA00004123"/>
    </source>
</evidence>
<dbReference type="Proteomes" id="UP000252139">
    <property type="component" value="Unassembled WGS sequence"/>
</dbReference>
<accession>A0A367K4D1</accession>
<dbReference type="GO" id="GO:0031511">
    <property type="term" value="C:Mis6-Sim4 complex"/>
    <property type="evidence" value="ECO:0007669"/>
    <property type="project" value="TreeGrafter"/>
</dbReference>
<keyword evidence="5" id="KW-0539">Nucleus</keyword>
<dbReference type="GO" id="GO:0005634">
    <property type="term" value="C:nucleus"/>
    <property type="evidence" value="ECO:0007669"/>
    <property type="project" value="UniProtKB-SubCell"/>
</dbReference>
<dbReference type="InterPro" id="IPR018464">
    <property type="entry name" value="CENP-O"/>
</dbReference>
<protein>
    <recommendedName>
        <fullName evidence="10">Cenp-O kinetochore centromere component</fullName>
    </recommendedName>
</protein>
<comment type="similarity">
    <text evidence="3">Belongs to the CENP-O/MCM21 family.</text>
</comment>
<gene>
    <name evidence="8" type="ORF">CU097_009490</name>
</gene>
<keyword evidence="6" id="KW-0137">Centromere</keyword>
<organism evidence="8 9">
    <name type="scientific">Rhizopus azygosporus</name>
    <name type="common">Rhizopus microsporus var. azygosporus</name>
    <dbReference type="NCBI Taxonomy" id="86630"/>
    <lineage>
        <taxon>Eukaryota</taxon>
        <taxon>Fungi</taxon>
        <taxon>Fungi incertae sedis</taxon>
        <taxon>Mucoromycota</taxon>
        <taxon>Mucoromycotina</taxon>
        <taxon>Mucoromycetes</taxon>
        <taxon>Mucorales</taxon>
        <taxon>Mucorineae</taxon>
        <taxon>Rhizopodaceae</taxon>
        <taxon>Rhizopus</taxon>
    </lineage>
</organism>
<reference evidence="8 9" key="1">
    <citation type="journal article" date="2018" name="G3 (Bethesda)">
        <title>Phylogenetic and Phylogenomic Definition of Rhizopus Species.</title>
        <authorList>
            <person name="Gryganskyi A.P."/>
            <person name="Golan J."/>
            <person name="Dolatabadi S."/>
            <person name="Mondo S."/>
            <person name="Robb S."/>
            <person name="Idnurm A."/>
            <person name="Muszewska A."/>
            <person name="Steczkiewicz K."/>
            <person name="Masonjones S."/>
            <person name="Liao H.L."/>
            <person name="Gajdeczka M.T."/>
            <person name="Anike F."/>
            <person name="Vuek A."/>
            <person name="Anishchenko I.M."/>
            <person name="Voigt K."/>
            <person name="de Hoog G.S."/>
            <person name="Smith M.E."/>
            <person name="Heitman J."/>
            <person name="Vilgalys R."/>
            <person name="Stajich J.E."/>
        </authorList>
    </citation>
    <scope>NUCLEOTIDE SEQUENCE [LARGE SCALE GENOMIC DNA]</scope>
    <source>
        <strain evidence="8 9">CBS 357.93</strain>
    </source>
</reference>
<evidence type="ECO:0000256" key="2">
    <source>
        <dbReference type="ARBA" id="ARBA00004584"/>
    </source>
</evidence>
<evidence type="ECO:0000256" key="5">
    <source>
        <dbReference type="ARBA" id="ARBA00023242"/>
    </source>
</evidence>
<keyword evidence="9" id="KW-1185">Reference proteome</keyword>
<evidence type="ECO:0000256" key="6">
    <source>
        <dbReference type="ARBA" id="ARBA00023328"/>
    </source>
</evidence>
<comment type="caution">
    <text evidence="8">The sequence shown here is derived from an EMBL/GenBank/DDBJ whole genome shotgun (WGS) entry which is preliminary data.</text>
</comment>
<dbReference type="EMBL" id="PJQL01000315">
    <property type="protein sequence ID" value="RCH97020.1"/>
    <property type="molecule type" value="Genomic_DNA"/>
</dbReference>
<evidence type="ECO:0008006" key="10">
    <source>
        <dbReference type="Google" id="ProtNLM"/>
    </source>
</evidence>
<dbReference type="PANTHER" id="PTHR14582">
    <property type="entry name" value="INNER KINETOCHORE SUBUNIT MAL2"/>
    <property type="match status" value="1"/>
</dbReference>
<sequence length="282" mass="33417">MDDDDTFLPDQQNRLKAQIKILKERLAKANEKQKRLKRELLEEDISYLVVTKLANTFTDPTITAKRDISNAKQDIFNQMRQAVKNNCIQEMISYHRLCGRTIFNFKKNHVGIRLETFYDRTYKEPYYLLFLKDDFSKVDRHTLPPFIPIHELEKKFMPHNIETFIRIVHDCVQAYVTRREQLNEINKLTEEGYDIKILSENMSKSDVDIKVHTGSRILCVNIKYENKTSAYPTQVNITDERGTIESTDDYEELKERLMYYKLADTLQSILAERTNTEDIMIE</sequence>
<name>A0A367K4D1_RHIAZ</name>
<feature type="coiled-coil region" evidence="7">
    <location>
        <begin position="12"/>
        <end position="46"/>
    </location>
</feature>